<feature type="domain" description="PIN" evidence="9">
    <location>
        <begin position="4"/>
        <end position="121"/>
    </location>
</feature>
<keyword evidence="8" id="KW-0800">Toxin</keyword>
<accession>A0A849VVM0</accession>
<sequence length="144" mass="15895">MALLLDTNVISAARRPEKQDSAFQQFLQEFDVATAYLSAITIMEIKFGIEREKRNDPAFAADLERWLDGIVLPSFAGRILPFDLDVAMRAGTLVTAGKRPSADAMIAATALEHGLRIATRNIADFTPFEVACFDPWKHEASKAP</sequence>
<gene>
    <name evidence="8" type="primary">vapC</name>
    <name evidence="10" type="ORF">HQ945_21285</name>
</gene>
<dbReference type="InterPro" id="IPR029060">
    <property type="entry name" value="PIN-like_dom_sf"/>
</dbReference>
<dbReference type="Gene3D" id="3.40.50.1010">
    <property type="entry name" value="5'-nuclease"/>
    <property type="match status" value="1"/>
</dbReference>
<evidence type="ECO:0000256" key="5">
    <source>
        <dbReference type="ARBA" id="ARBA00022801"/>
    </source>
</evidence>
<name>A0A849VVM0_9HYPH</name>
<dbReference type="SUPFAM" id="SSF88723">
    <property type="entry name" value="PIN domain-like"/>
    <property type="match status" value="1"/>
</dbReference>
<comment type="similarity">
    <text evidence="7 8">Belongs to the PINc/VapC protein family.</text>
</comment>
<keyword evidence="4 8" id="KW-0479">Metal-binding</keyword>
<comment type="caution">
    <text evidence="10">The sequence shown here is derived from an EMBL/GenBank/DDBJ whole genome shotgun (WGS) entry which is preliminary data.</text>
</comment>
<dbReference type="EMBL" id="JABUMX010000007">
    <property type="protein sequence ID" value="NTS33796.1"/>
    <property type="molecule type" value="Genomic_DNA"/>
</dbReference>
<dbReference type="RefSeq" id="WP_113282268.1">
    <property type="nucleotide sequence ID" value="NZ_JABUMX010000007.1"/>
</dbReference>
<evidence type="ECO:0000256" key="4">
    <source>
        <dbReference type="ARBA" id="ARBA00022723"/>
    </source>
</evidence>
<dbReference type="InterPro" id="IPR022907">
    <property type="entry name" value="VapC_family"/>
</dbReference>
<evidence type="ECO:0000313" key="11">
    <source>
        <dbReference type="Proteomes" id="UP000550508"/>
    </source>
</evidence>
<evidence type="ECO:0000256" key="8">
    <source>
        <dbReference type="HAMAP-Rule" id="MF_00265"/>
    </source>
</evidence>
<keyword evidence="11" id="KW-1185">Reference proteome</keyword>
<dbReference type="CDD" id="cd18746">
    <property type="entry name" value="PIN_VapC4-5_FitB-like"/>
    <property type="match status" value="1"/>
</dbReference>
<dbReference type="GO" id="GO:0000287">
    <property type="term" value="F:magnesium ion binding"/>
    <property type="evidence" value="ECO:0007669"/>
    <property type="project" value="UniProtKB-UniRule"/>
</dbReference>
<evidence type="ECO:0000313" key="10">
    <source>
        <dbReference type="EMBL" id="NTS33796.1"/>
    </source>
</evidence>
<keyword evidence="3 8" id="KW-0540">Nuclease</keyword>
<protein>
    <recommendedName>
        <fullName evidence="8">Ribonuclease VapC</fullName>
        <shortName evidence="8">RNase VapC</shortName>
        <ecNumber evidence="8">3.1.-.-</ecNumber>
    </recommendedName>
    <alternativeName>
        <fullName evidence="8">Toxin VapC</fullName>
    </alternativeName>
</protein>
<proteinExistence type="inferred from homology"/>
<comment type="cofactor">
    <cofactor evidence="1 8">
        <name>Mg(2+)</name>
        <dbReference type="ChEBI" id="CHEBI:18420"/>
    </cofactor>
</comment>
<reference evidence="10 11" key="1">
    <citation type="submission" date="2020-05" db="EMBL/GenBank/DDBJ databases">
        <authorList>
            <person name="Kim M.K."/>
        </authorList>
    </citation>
    <scope>NUCLEOTIDE SEQUENCE [LARGE SCALE GENOMIC DNA]</scope>
    <source>
        <strain evidence="10 11">BT25</strain>
    </source>
</reference>
<dbReference type="GO" id="GO:0004540">
    <property type="term" value="F:RNA nuclease activity"/>
    <property type="evidence" value="ECO:0007669"/>
    <property type="project" value="InterPro"/>
</dbReference>
<evidence type="ECO:0000256" key="7">
    <source>
        <dbReference type="ARBA" id="ARBA00038093"/>
    </source>
</evidence>
<dbReference type="HAMAP" id="MF_00265">
    <property type="entry name" value="VapC_Nob1"/>
    <property type="match status" value="1"/>
</dbReference>
<organism evidence="10 11">
    <name type="scientific">Phyllobacterium pellucidum</name>
    <dbReference type="NCBI Taxonomy" id="2740464"/>
    <lineage>
        <taxon>Bacteria</taxon>
        <taxon>Pseudomonadati</taxon>
        <taxon>Pseudomonadota</taxon>
        <taxon>Alphaproteobacteria</taxon>
        <taxon>Hyphomicrobiales</taxon>
        <taxon>Phyllobacteriaceae</taxon>
        <taxon>Phyllobacterium</taxon>
    </lineage>
</organism>
<dbReference type="GO" id="GO:0090729">
    <property type="term" value="F:toxin activity"/>
    <property type="evidence" value="ECO:0007669"/>
    <property type="project" value="UniProtKB-KW"/>
</dbReference>
<evidence type="ECO:0000259" key="9">
    <source>
        <dbReference type="Pfam" id="PF01850"/>
    </source>
</evidence>
<dbReference type="PANTHER" id="PTHR33653:SF1">
    <property type="entry name" value="RIBONUCLEASE VAPC2"/>
    <property type="match status" value="1"/>
</dbReference>
<evidence type="ECO:0000256" key="1">
    <source>
        <dbReference type="ARBA" id="ARBA00001946"/>
    </source>
</evidence>
<dbReference type="AlphaFoldDB" id="A0A849VVM0"/>
<dbReference type="InterPro" id="IPR002716">
    <property type="entry name" value="PIN_dom"/>
</dbReference>
<dbReference type="PANTHER" id="PTHR33653">
    <property type="entry name" value="RIBONUCLEASE VAPC2"/>
    <property type="match status" value="1"/>
</dbReference>
<feature type="binding site" evidence="8">
    <location>
        <position position="103"/>
    </location>
    <ligand>
        <name>Mg(2+)</name>
        <dbReference type="ChEBI" id="CHEBI:18420"/>
    </ligand>
</feature>
<comment type="function">
    <text evidence="8">Toxic component of a toxin-antitoxin (TA) system. An RNase.</text>
</comment>
<keyword evidence="2 8" id="KW-1277">Toxin-antitoxin system</keyword>
<feature type="binding site" evidence="8">
    <location>
        <position position="6"/>
    </location>
    <ligand>
        <name>Mg(2+)</name>
        <dbReference type="ChEBI" id="CHEBI:18420"/>
    </ligand>
</feature>
<dbReference type="Proteomes" id="UP000550508">
    <property type="component" value="Unassembled WGS sequence"/>
</dbReference>
<dbReference type="GO" id="GO:0016787">
    <property type="term" value="F:hydrolase activity"/>
    <property type="evidence" value="ECO:0007669"/>
    <property type="project" value="UniProtKB-KW"/>
</dbReference>
<dbReference type="InterPro" id="IPR050556">
    <property type="entry name" value="Type_II_TA_system_RNase"/>
</dbReference>
<evidence type="ECO:0000256" key="3">
    <source>
        <dbReference type="ARBA" id="ARBA00022722"/>
    </source>
</evidence>
<dbReference type="Pfam" id="PF01850">
    <property type="entry name" value="PIN"/>
    <property type="match status" value="1"/>
</dbReference>
<keyword evidence="6 8" id="KW-0460">Magnesium</keyword>
<evidence type="ECO:0000256" key="2">
    <source>
        <dbReference type="ARBA" id="ARBA00022649"/>
    </source>
</evidence>
<dbReference type="EC" id="3.1.-.-" evidence="8"/>
<evidence type="ECO:0000256" key="6">
    <source>
        <dbReference type="ARBA" id="ARBA00022842"/>
    </source>
</evidence>
<keyword evidence="5 8" id="KW-0378">Hydrolase</keyword>